<organism evidence="2 3">
    <name type="scientific">Candidatus Thiodubiliella endoseptemdiera</name>
    <dbReference type="NCBI Taxonomy" id="2738886"/>
    <lineage>
        <taxon>Bacteria</taxon>
        <taxon>Pseudomonadati</taxon>
        <taxon>Pseudomonadota</taxon>
        <taxon>Gammaproteobacteria</taxon>
        <taxon>Candidatus Pseudothioglobaceae</taxon>
        <taxon>Candidatus Thiodubiliella</taxon>
    </lineage>
</organism>
<dbReference type="Pfam" id="PF10546">
    <property type="entry name" value="P63C"/>
    <property type="match status" value="1"/>
</dbReference>
<gene>
    <name evidence="2" type="ORF">H0A76_13235</name>
</gene>
<proteinExistence type="predicted"/>
<accession>A0A853F5R2</accession>
<feature type="domain" description="Bacteriophage Mx8 p63 C-terminal" evidence="1">
    <location>
        <begin position="167"/>
        <end position="259"/>
    </location>
</feature>
<evidence type="ECO:0000259" key="1">
    <source>
        <dbReference type="Pfam" id="PF10546"/>
    </source>
</evidence>
<dbReference type="Proteomes" id="UP000568751">
    <property type="component" value="Unassembled WGS sequence"/>
</dbReference>
<dbReference type="EMBL" id="JACCHT010000020">
    <property type="protein sequence ID" value="NYT28717.1"/>
    <property type="molecule type" value="Genomic_DNA"/>
</dbReference>
<comment type="caution">
    <text evidence="2">The sequence shown here is derived from an EMBL/GenBank/DDBJ whole genome shotgun (WGS) entry which is preliminary data.</text>
</comment>
<dbReference type="InterPro" id="IPR018874">
    <property type="entry name" value="Phage_Mx8_p63_C"/>
</dbReference>
<evidence type="ECO:0000313" key="2">
    <source>
        <dbReference type="EMBL" id="NYT28717.1"/>
    </source>
</evidence>
<sequence length="341" mass="38899">MSEKILKAEYRGEVVIGDSVMPCVVLEDGTRIISEGGIHTTFGTRGGQVSKIREKMEKEAGAPIPLFLASKALEPFISEAFKGAHPVPIKYLNNEKEFLGYPADILPKVCDVWLMARENKTLQPSQLPKAKKAEILMRGLAHIGITALVDEATGYQYERNKNELQKILSAYITDEVAKWQLTFTQDFYQEICRLWEQPQNLIIDSRKRPAFFGTLTNKFVYRPIQGGVVLDEIKQKSNDDDKKARLHQYLTQDIGREHLKRQIIEVTALMSICNTKEEFTEIFKKKYLKDYQQSLFADLPQDKVKSKGVQTSKELDNFVNKVMSHKIDPNAPLPNNSFKKS</sequence>
<dbReference type="AlphaFoldDB" id="A0A853F5R2"/>
<evidence type="ECO:0000313" key="3">
    <source>
        <dbReference type="Proteomes" id="UP000568751"/>
    </source>
</evidence>
<reference evidence="2 3" key="1">
    <citation type="submission" date="2020-05" db="EMBL/GenBank/DDBJ databases">
        <title>Horizontal transmission and recombination maintain forever young bacterial symbiont genomes.</title>
        <authorList>
            <person name="Russell S.L."/>
            <person name="Pepper-Tunick E."/>
            <person name="Svedberg J."/>
            <person name="Byrne A."/>
            <person name="Ruelas Castillo J."/>
            <person name="Vollmers C."/>
            <person name="Beinart R.A."/>
            <person name="Corbett-Detig R."/>
        </authorList>
    </citation>
    <scope>NUCLEOTIDE SEQUENCE [LARGE SCALE GENOMIC DNA]</scope>
    <source>
        <strain evidence="2">455</strain>
    </source>
</reference>
<name>A0A853F5R2_9GAMM</name>
<protein>
    <recommendedName>
        <fullName evidence="1">Bacteriophage Mx8 p63 C-terminal domain-containing protein</fullName>
    </recommendedName>
</protein>